<sequence length="336" mass="39338">MEYMIDDLFVNDLLINSSNYSRLYDCIKKWLSTPNLFTMNEKSIQLDFYLNCMKVYSEDIHETLYYSDDYKGEIFKNLFQGLMPDFSLVNFYNCDSKSSSSGLDVQFLPIHIVSILEIKKNMKDKDIGQLLHYLTIILDYSPKSRPFIIGAITDFKYIRYGKVLRSNGNHNFTYEASIKPITNPDEFLLDYLAKFFTIDSSQLGFETLVQLPKNIQIHNTLLGVGANSVVMNCFMDKNELNQYTLKITNKPVDREIFIYEKLYNNKYNIVKVHKYALVFLHPPGKIISSANLLNNLITIWDQLKHAHKNNIVHCDIRKSNIIEIFHNHQSKRYVKQ</sequence>
<name>A0A819ZDH8_9BILA</name>
<dbReference type="AlphaFoldDB" id="A0A819ZDH8"/>
<evidence type="ECO:0000313" key="1">
    <source>
        <dbReference type="EMBL" id="CAF4169153.1"/>
    </source>
</evidence>
<comment type="caution">
    <text evidence="1">The sequence shown here is derived from an EMBL/GenBank/DDBJ whole genome shotgun (WGS) entry which is preliminary data.</text>
</comment>
<dbReference type="SUPFAM" id="SSF56112">
    <property type="entry name" value="Protein kinase-like (PK-like)"/>
    <property type="match status" value="1"/>
</dbReference>
<evidence type="ECO:0008006" key="3">
    <source>
        <dbReference type="Google" id="ProtNLM"/>
    </source>
</evidence>
<reference evidence="1" key="1">
    <citation type="submission" date="2021-02" db="EMBL/GenBank/DDBJ databases">
        <authorList>
            <person name="Nowell W R."/>
        </authorList>
    </citation>
    <scope>NUCLEOTIDE SEQUENCE</scope>
</reference>
<protein>
    <recommendedName>
        <fullName evidence="3">Protein kinase domain-containing protein</fullName>
    </recommendedName>
</protein>
<dbReference type="InterPro" id="IPR011009">
    <property type="entry name" value="Kinase-like_dom_sf"/>
</dbReference>
<evidence type="ECO:0000313" key="2">
    <source>
        <dbReference type="Proteomes" id="UP000663868"/>
    </source>
</evidence>
<proteinExistence type="predicted"/>
<organism evidence="1 2">
    <name type="scientific">Adineta steineri</name>
    <dbReference type="NCBI Taxonomy" id="433720"/>
    <lineage>
        <taxon>Eukaryota</taxon>
        <taxon>Metazoa</taxon>
        <taxon>Spiralia</taxon>
        <taxon>Gnathifera</taxon>
        <taxon>Rotifera</taxon>
        <taxon>Eurotatoria</taxon>
        <taxon>Bdelloidea</taxon>
        <taxon>Adinetida</taxon>
        <taxon>Adinetidae</taxon>
        <taxon>Adineta</taxon>
    </lineage>
</organism>
<gene>
    <name evidence="1" type="ORF">KXQ929_LOCUS38284</name>
</gene>
<dbReference type="Proteomes" id="UP000663868">
    <property type="component" value="Unassembled WGS sequence"/>
</dbReference>
<accession>A0A819ZDH8</accession>
<dbReference type="EMBL" id="CAJOBB010006733">
    <property type="protein sequence ID" value="CAF4169153.1"/>
    <property type="molecule type" value="Genomic_DNA"/>
</dbReference>